<evidence type="ECO:0000256" key="3">
    <source>
        <dbReference type="ARBA" id="ARBA00023295"/>
    </source>
</evidence>
<accession>A0ABD1P991</accession>
<keyword evidence="1" id="KW-0732">Signal</keyword>
<dbReference type="PRINTS" id="PR00133">
    <property type="entry name" value="GLHYDRLASE3"/>
</dbReference>
<dbReference type="Gene3D" id="2.60.40.10">
    <property type="entry name" value="Immunoglobulins"/>
    <property type="match status" value="1"/>
</dbReference>
<dbReference type="Pfam" id="PF01915">
    <property type="entry name" value="Glyco_hydro_3_C"/>
    <property type="match status" value="2"/>
</dbReference>
<dbReference type="FunFam" id="2.60.40.10:FF:001384">
    <property type="entry name" value="Beta-D-xylosidase 4"/>
    <property type="match status" value="1"/>
</dbReference>
<dbReference type="Gene3D" id="3.20.20.300">
    <property type="entry name" value="Glycoside hydrolase, family 3, N-terminal domain"/>
    <property type="match status" value="1"/>
</dbReference>
<dbReference type="Gene3D" id="3.40.50.1700">
    <property type="entry name" value="Glycoside hydrolase family 3 C-terminal domain"/>
    <property type="match status" value="2"/>
</dbReference>
<dbReference type="Proteomes" id="UP001604336">
    <property type="component" value="Unassembled WGS sequence"/>
</dbReference>
<proteinExistence type="predicted"/>
<organism evidence="5 6">
    <name type="scientific">Abeliophyllum distichum</name>
    <dbReference type="NCBI Taxonomy" id="126358"/>
    <lineage>
        <taxon>Eukaryota</taxon>
        <taxon>Viridiplantae</taxon>
        <taxon>Streptophyta</taxon>
        <taxon>Embryophyta</taxon>
        <taxon>Tracheophyta</taxon>
        <taxon>Spermatophyta</taxon>
        <taxon>Magnoliopsida</taxon>
        <taxon>eudicotyledons</taxon>
        <taxon>Gunneridae</taxon>
        <taxon>Pentapetalae</taxon>
        <taxon>asterids</taxon>
        <taxon>lamiids</taxon>
        <taxon>Lamiales</taxon>
        <taxon>Oleaceae</taxon>
        <taxon>Forsythieae</taxon>
        <taxon>Abeliophyllum</taxon>
    </lineage>
</organism>
<dbReference type="InterPro" id="IPR002772">
    <property type="entry name" value="Glyco_hydro_3_C"/>
</dbReference>
<dbReference type="InterPro" id="IPR017853">
    <property type="entry name" value="GH"/>
</dbReference>
<dbReference type="GO" id="GO:0016798">
    <property type="term" value="F:hydrolase activity, acting on glycosyl bonds"/>
    <property type="evidence" value="ECO:0007669"/>
    <property type="project" value="UniProtKB-KW"/>
</dbReference>
<dbReference type="InterPro" id="IPR044993">
    <property type="entry name" value="BXL"/>
</dbReference>
<dbReference type="InterPro" id="IPR013783">
    <property type="entry name" value="Ig-like_fold"/>
</dbReference>
<evidence type="ECO:0000259" key="4">
    <source>
        <dbReference type="SMART" id="SM01217"/>
    </source>
</evidence>
<dbReference type="PANTHER" id="PTHR42721">
    <property type="entry name" value="SUGAR HYDROLASE-RELATED"/>
    <property type="match status" value="1"/>
</dbReference>
<name>A0ABD1P991_9LAMI</name>
<reference evidence="6" key="1">
    <citation type="submission" date="2024-07" db="EMBL/GenBank/DDBJ databases">
        <title>Two chromosome-level genome assemblies of Korean endemic species Abeliophyllum distichum and Forsythia ovata (Oleaceae).</title>
        <authorList>
            <person name="Jang H."/>
        </authorList>
    </citation>
    <scope>NUCLEOTIDE SEQUENCE [LARGE SCALE GENOMIC DNA]</scope>
</reference>
<keyword evidence="3" id="KW-0326">Glycosidase</keyword>
<dbReference type="SUPFAM" id="SSF51445">
    <property type="entry name" value="(Trans)glycosidases"/>
    <property type="match status" value="1"/>
</dbReference>
<dbReference type="InterPro" id="IPR026891">
    <property type="entry name" value="Fn3-like"/>
</dbReference>
<dbReference type="InterPro" id="IPR036881">
    <property type="entry name" value="Glyco_hydro_3_C_sf"/>
</dbReference>
<dbReference type="Pfam" id="PF00933">
    <property type="entry name" value="Glyco_hydro_3"/>
    <property type="match status" value="1"/>
</dbReference>
<keyword evidence="6" id="KW-1185">Reference proteome</keyword>
<dbReference type="EMBL" id="JBFOLK010000014">
    <property type="protein sequence ID" value="KAL2460457.1"/>
    <property type="molecule type" value="Genomic_DNA"/>
</dbReference>
<dbReference type="SUPFAM" id="SSF52279">
    <property type="entry name" value="Beta-D-glucan exohydrolase, C-terminal domain"/>
    <property type="match status" value="1"/>
</dbReference>
<dbReference type="AlphaFoldDB" id="A0ABD1P991"/>
<gene>
    <name evidence="5" type="ORF">Adt_43877</name>
</gene>
<protein>
    <submittedName>
        <fullName evidence="5">Beta-D-xylosidase 4</fullName>
    </submittedName>
</protein>
<dbReference type="InterPro" id="IPR036962">
    <property type="entry name" value="Glyco_hydro_3_N_sf"/>
</dbReference>
<evidence type="ECO:0000313" key="6">
    <source>
        <dbReference type="Proteomes" id="UP001604336"/>
    </source>
</evidence>
<keyword evidence="2" id="KW-0378">Hydrolase</keyword>
<dbReference type="InterPro" id="IPR001764">
    <property type="entry name" value="Glyco_hydro_3_N"/>
</dbReference>
<evidence type="ECO:0000313" key="5">
    <source>
        <dbReference type="EMBL" id="KAL2460457.1"/>
    </source>
</evidence>
<feature type="domain" description="Fibronectin type III-like" evidence="4">
    <location>
        <begin position="662"/>
        <end position="731"/>
    </location>
</feature>
<dbReference type="SMART" id="SM01217">
    <property type="entry name" value="Fn3_like"/>
    <property type="match status" value="1"/>
</dbReference>
<evidence type="ECO:0000256" key="1">
    <source>
        <dbReference type="ARBA" id="ARBA00022729"/>
    </source>
</evidence>
<comment type="caution">
    <text evidence="5">The sequence shown here is derived from an EMBL/GenBank/DDBJ whole genome shotgun (WGS) entry which is preliminary data.</text>
</comment>
<dbReference type="PANTHER" id="PTHR42721:SF14">
    <property type="entry name" value="BETA-D-XYLOSIDASE 4-RELATED"/>
    <property type="match status" value="1"/>
</dbReference>
<dbReference type="Pfam" id="PF14310">
    <property type="entry name" value="Fn3-like"/>
    <property type="match status" value="1"/>
</dbReference>
<dbReference type="FunFam" id="3.20.20.300:FF:000004">
    <property type="entry name" value="probable beta-D-xylosidase 7"/>
    <property type="match status" value="1"/>
</dbReference>
<sequence length="738" mass="80401">MALAKNTVFLFCYILCITLTNFGLNFRPVFAQTPVFACDVSSNPGLKNFSFCDVSLDVKTRVDDLVNRLTLQEKIGFVVNSAKGVSSLGIPNYEWWSEALHGVSYTGPGVKFTSLVPGATSFPQVLLTGATFNESLFELIGKVVSTEARAMYNVGLAGLTFWSPNINIFRDPRWGRGQETPGEDPVLSSKYGAAYVRGLQQRDDGDKDRLKVAACCKHYTAYDLDNWKGNLRYNFNAVVTQQDLDDTFQPPFKSCVLDGNVASVMCSYNQVNGKPTCADYDLLAGVIRGQWKLNGYIVTDCDSLKEIFYSQHYTKTPEETAALAIKSGLDLNCGSFLTNHTQAAIDRGLLNETDINKAISNNFATLMRLGFFDGDPRKQLYGNLGPKDVCTPANQELARDVAREGIVLLKNTEGSLPLSPTAIKSLAVIGPNANVTKTMLGNYEGTPCKYTTPLQGLTASVATVYQSGCNDISCATAQVDEAKKVAAAADAVANVSKGPVILVIMSGGGMDVQFAKDDPKITSILWVGFPGEAGGAAIADVIFGYYNPSGRLPMTWYPQSYVDKVPMTNMNMRPDPATGYPGRTYRFYTGPTIFSFGDGLSYSQFNHHLVQAPNLVSVPLDEGHVCRSSKCNSIDAVEETCNNIAFDIHLRVKNVGKMAGSDTVLLFSSPPRVHNAPQKHLLGFQKLHLTPMAEGLVRFNVDVCKHLSLVDEHGNRKVALGLHVLHVGSLKHSFNVRI</sequence>
<evidence type="ECO:0000256" key="2">
    <source>
        <dbReference type="ARBA" id="ARBA00022801"/>
    </source>
</evidence>